<evidence type="ECO:0000313" key="3">
    <source>
        <dbReference type="Proteomes" id="UP000467841"/>
    </source>
</evidence>
<feature type="compositionally biased region" description="Basic and acidic residues" evidence="1">
    <location>
        <begin position="1"/>
        <end position="11"/>
    </location>
</feature>
<evidence type="ECO:0000313" key="2">
    <source>
        <dbReference type="EMBL" id="CAA7031622.1"/>
    </source>
</evidence>
<accession>A0A6D2IYB8</accession>
<organism evidence="2 3">
    <name type="scientific">Microthlaspi erraticum</name>
    <dbReference type="NCBI Taxonomy" id="1685480"/>
    <lineage>
        <taxon>Eukaryota</taxon>
        <taxon>Viridiplantae</taxon>
        <taxon>Streptophyta</taxon>
        <taxon>Embryophyta</taxon>
        <taxon>Tracheophyta</taxon>
        <taxon>Spermatophyta</taxon>
        <taxon>Magnoliopsida</taxon>
        <taxon>eudicotyledons</taxon>
        <taxon>Gunneridae</taxon>
        <taxon>Pentapetalae</taxon>
        <taxon>rosids</taxon>
        <taxon>malvids</taxon>
        <taxon>Brassicales</taxon>
        <taxon>Brassicaceae</taxon>
        <taxon>Coluteocarpeae</taxon>
        <taxon>Microthlaspi</taxon>
    </lineage>
</organism>
<gene>
    <name evidence="2" type="ORF">MERR_LOCUS18857</name>
</gene>
<feature type="region of interest" description="Disordered" evidence="1">
    <location>
        <begin position="1"/>
        <end position="40"/>
    </location>
</feature>
<name>A0A6D2IYB8_9BRAS</name>
<keyword evidence="3" id="KW-1185">Reference proteome</keyword>
<proteinExistence type="predicted"/>
<sequence>MEISYLDKQEGYENSAPQRTGRQGRGGEGSGHQEHSTRHLSSIELAAPWLDRVVPRVNGALLKPVPARLSQESQR</sequence>
<dbReference type="EMBL" id="CACVBM020001108">
    <property type="protein sequence ID" value="CAA7031622.1"/>
    <property type="molecule type" value="Genomic_DNA"/>
</dbReference>
<protein>
    <submittedName>
        <fullName evidence="2">Uncharacterized protein</fullName>
    </submittedName>
</protein>
<dbReference type="Proteomes" id="UP000467841">
    <property type="component" value="Unassembled WGS sequence"/>
</dbReference>
<dbReference type="AlphaFoldDB" id="A0A6D2IYB8"/>
<comment type="caution">
    <text evidence="2">The sequence shown here is derived from an EMBL/GenBank/DDBJ whole genome shotgun (WGS) entry which is preliminary data.</text>
</comment>
<reference evidence="2" key="1">
    <citation type="submission" date="2020-01" db="EMBL/GenBank/DDBJ databases">
        <authorList>
            <person name="Mishra B."/>
        </authorList>
    </citation>
    <scope>NUCLEOTIDE SEQUENCE [LARGE SCALE GENOMIC DNA]</scope>
</reference>
<evidence type="ECO:0000256" key="1">
    <source>
        <dbReference type="SAM" id="MobiDB-lite"/>
    </source>
</evidence>